<feature type="compositionally biased region" description="Polar residues" evidence="1">
    <location>
        <begin position="152"/>
        <end position="166"/>
    </location>
</feature>
<dbReference type="PANTHER" id="PTHR35472">
    <property type="match status" value="1"/>
</dbReference>
<accession>A0AAN9E9A2</accession>
<dbReference type="PANTHER" id="PTHR35472:SF4">
    <property type="entry name" value="DUF19 DOMAIN-CONTAINING PROTEIN"/>
    <property type="match status" value="1"/>
</dbReference>
<proteinExistence type="predicted"/>
<reference evidence="2 3" key="1">
    <citation type="submission" date="2024-01" db="EMBL/GenBank/DDBJ databases">
        <title>The genomes of 5 underutilized Papilionoideae crops provide insights into root nodulation and disease resistanc.</title>
        <authorList>
            <person name="Yuan L."/>
        </authorList>
    </citation>
    <scope>NUCLEOTIDE SEQUENCE [LARGE SCALE GENOMIC DNA]</scope>
    <source>
        <strain evidence="2">ZHUSHIDOU_FW_LH</strain>
        <tissue evidence="2">Leaf</tissue>
    </source>
</reference>
<name>A0AAN9E9A2_CROPI</name>
<organism evidence="2 3">
    <name type="scientific">Crotalaria pallida</name>
    <name type="common">Smooth rattlebox</name>
    <name type="synonym">Crotalaria striata</name>
    <dbReference type="NCBI Taxonomy" id="3830"/>
    <lineage>
        <taxon>Eukaryota</taxon>
        <taxon>Viridiplantae</taxon>
        <taxon>Streptophyta</taxon>
        <taxon>Embryophyta</taxon>
        <taxon>Tracheophyta</taxon>
        <taxon>Spermatophyta</taxon>
        <taxon>Magnoliopsida</taxon>
        <taxon>eudicotyledons</taxon>
        <taxon>Gunneridae</taxon>
        <taxon>Pentapetalae</taxon>
        <taxon>rosids</taxon>
        <taxon>fabids</taxon>
        <taxon>Fabales</taxon>
        <taxon>Fabaceae</taxon>
        <taxon>Papilionoideae</taxon>
        <taxon>50 kb inversion clade</taxon>
        <taxon>genistoids sensu lato</taxon>
        <taxon>core genistoids</taxon>
        <taxon>Crotalarieae</taxon>
        <taxon>Crotalaria</taxon>
    </lineage>
</organism>
<keyword evidence="3" id="KW-1185">Reference proteome</keyword>
<sequence>MLETQPIDEVLVYVIQQSNDAIVTETLPNHEVVVSEIQQSNEMVVSEIQQSNEMVVSEIQQSNEVVMPETQTFGFDDMIMLKAISENELANPSTDANNQLSHSEIFADNELEQLANSQTLTPHYDEQENNEAMHNNHLVSSQEDTELPVSDAPSNDEITNAETPLTLSDEDYAPETQPSSKVVGTSHLKRHIAKGTCSTVARNRELYQSNPHTPNSRLHRRILNVVMEPFSDSDLALFHAIAACKGDDWSMLKGGVFSFTCNQPLNGVAFENLRPLLSVKNTDIVNGQLLLNNCIARTFNSIAKDLLGLAEELINKIWDNVIKYVKTSATNEETLLKFKQLLQTANMKVQNSRLSFLILMIILIISQLSSCCEARRWMSKEIEQTERSSSFQKLSITRHFYTKIQQGPSAEDFHPIYGVSLRDVPGGPNPLHN</sequence>
<dbReference type="InterPro" id="IPR055317">
    <property type="entry name" value="CLE14-like"/>
</dbReference>
<evidence type="ECO:0000256" key="1">
    <source>
        <dbReference type="SAM" id="MobiDB-lite"/>
    </source>
</evidence>
<dbReference type="Proteomes" id="UP001372338">
    <property type="component" value="Unassembled WGS sequence"/>
</dbReference>
<feature type="region of interest" description="Disordered" evidence="1">
    <location>
        <begin position="141"/>
        <end position="187"/>
    </location>
</feature>
<protein>
    <submittedName>
        <fullName evidence="2">Uncharacterized protein</fullName>
    </submittedName>
</protein>
<comment type="caution">
    <text evidence="2">The sequence shown here is derived from an EMBL/GenBank/DDBJ whole genome shotgun (WGS) entry which is preliminary data.</text>
</comment>
<evidence type="ECO:0000313" key="2">
    <source>
        <dbReference type="EMBL" id="KAK7251277.1"/>
    </source>
</evidence>
<evidence type="ECO:0000313" key="3">
    <source>
        <dbReference type="Proteomes" id="UP001372338"/>
    </source>
</evidence>
<gene>
    <name evidence="2" type="ORF">RIF29_34332</name>
</gene>
<dbReference type="AlphaFoldDB" id="A0AAN9E9A2"/>
<dbReference type="EMBL" id="JAYWIO010000007">
    <property type="protein sequence ID" value="KAK7251277.1"/>
    <property type="molecule type" value="Genomic_DNA"/>
</dbReference>